<feature type="transmembrane region" description="Helical" evidence="1">
    <location>
        <begin position="107"/>
        <end position="129"/>
    </location>
</feature>
<sequence length="140" mass="15037">MNQAPKWFNVTAFIALLWNILGCIAFIADMQLSPDDITKLPEAQQALYAARPAWSVAATGIAVFGGVLGCIALLMKRKWAFALLVLSLFGIIGQDLAMFVLANSAALAGVVPVILQTVVLLVGIWLVLLSRKAITRGWLS</sequence>
<organism evidence="2 3">
    <name type="scientific">Thermomonas beijingensis</name>
    <dbReference type="NCBI Taxonomy" id="2872701"/>
    <lineage>
        <taxon>Bacteria</taxon>
        <taxon>Pseudomonadati</taxon>
        <taxon>Pseudomonadota</taxon>
        <taxon>Gammaproteobacteria</taxon>
        <taxon>Lysobacterales</taxon>
        <taxon>Lysobacteraceae</taxon>
        <taxon>Thermomonas</taxon>
    </lineage>
</organism>
<keyword evidence="1" id="KW-0472">Membrane</keyword>
<evidence type="ECO:0000313" key="3">
    <source>
        <dbReference type="Proteomes" id="UP001430290"/>
    </source>
</evidence>
<name>A0ABS7TH14_9GAMM</name>
<reference evidence="2" key="1">
    <citation type="submission" date="2021-09" db="EMBL/GenBank/DDBJ databases">
        <authorList>
            <person name="Wu T."/>
            <person name="Guo S.Z."/>
        </authorList>
    </citation>
    <scope>NUCLEOTIDE SEQUENCE</scope>
    <source>
        <strain evidence="2">RSS-23</strain>
    </source>
</reference>
<proteinExistence type="predicted"/>
<keyword evidence="1" id="KW-0812">Transmembrane</keyword>
<evidence type="ECO:0000313" key="2">
    <source>
        <dbReference type="EMBL" id="MBZ4187159.1"/>
    </source>
</evidence>
<feature type="transmembrane region" description="Helical" evidence="1">
    <location>
        <begin position="48"/>
        <end position="74"/>
    </location>
</feature>
<comment type="caution">
    <text evidence="2">The sequence shown here is derived from an EMBL/GenBank/DDBJ whole genome shotgun (WGS) entry which is preliminary data.</text>
</comment>
<keyword evidence="1" id="KW-1133">Transmembrane helix</keyword>
<evidence type="ECO:0008006" key="4">
    <source>
        <dbReference type="Google" id="ProtNLM"/>
    </source>
</evidence>
<accession>A0ABS7TH14</accession>
<dbReference type="EMBL" id="JAIQDJ010000016">
    <property type="protein sequence ID" value="MBZ4187159.1"/>
    <property type="molecule type" value="Genomic_DNA"/>
</dbReference>
<feature type="transmembrane region" description="Helical" evidence="1">
    <location>
        <begin position="81"/>
        <end position="101"/>
    </location>
</feature>
<protein>
    <recommendedName>
        <fullName evidence="4">Sugar transporter</fullName>
    </recommendedName>
</protein>
<keyword evidence="3" id="KW-1185">Reference proteome</keyword>
<dbReference type="Proteomes" id="UP001430290">
    <property type="component" value="Unassembled WGS sequence"/>
</dbReference>
<evidence type="ECO:0000256" key="1">
    <source>
        <dbReference type="SAM" id="Phobius"/>
    </source>
</evidence>
<feature type="transmembrane region" description="Helical" evidence="1">
    <location>
        <begin position="7"/>
        <end position="28"/>
    </location>
</feature>
<gene>
    <name evidence="2" type="ORF">K7B09_12590</name>
</gene>